<feature type="binding site" evidence="10">
    <location>
        <begin position="78"/>
        <end position="79"/>
    </location>
    <ligand>
        <name>ATP</name>
        <dbReference type="ChEBI" id="CHEBI:30616"/>
    </ligand>
</feature>
<feature type="binding site" evidence="10">
    <location>
        <position position="14"/>
    </location>
    <ligand>
        <name>ATP</name>
        <dbReference type="ChEBI" id="CHEBI:30616"/>
    </ligand>
</feature>
<feature type="binding site" evidence="10">
    <location>
        <position position="179"/>
    </location>
    <ligand>
        <name>substrate</name>
        <note>ligand shared between dimeric partners</note>
    </ligand>
</feature>
<dbReference type="PROSITE" id="PS00433">
    <property type="entry name" value="PHOSPHOFRUCTOKINASE"/>
    <property type="match status" value="1"/>
</dbReference>
<dbReference type="InterPro" id="IPR015912">
    <property type="entry name" value="Phosphofructokinase_CS"/>
</dbReference>
<feature type="domain" description="Phosphofructokinase" evidence="11">
    <location>
        <begin position="6"/>
        <end position="314"/>
    </location>
</feature>
<organism evidence="12 13">
    <name type="scientific">Desulfococcus multivorans DSM 2059</name>
    <dbReference type="NCBI Taxonomy" id="1121405"/>
    <lineage>
        <taxon>Bacteria</taxon>
        <taxon>Pseudomonadati</taxon>
        <taxon>Thermodesulfobacteriota</taxon>
        <taxon>Desulfobacteria</taxon>
        <taxon>Desulfobacterales</taxon>
        <taxon>Desulfococcaceae</taxon>
        <taxon>Desulfococcus</taxon>
    </lineage>
</organism>
<dbReference type="STRING" id="897.B2D07_16085"/>
<accession>S7TH90</accession>
<reference evidence="12 13" key="1">
    <citation type="journal article" date="2013" name="Genome Announc.">
        <title>Draft genome sequences for three mercury-methylating, sulfate-reducing bacteria.</title>
        <authorList>
            <person name="Brown S.D."/>
            <person name="Hurt R.A.Jr."/>
            <person name="Gilmour C.C."/>
            <person name="Elias D.A."/>
        </authorList>
    </citation>
    <scope>NUCLEOTIDE SEQUENCE [LARGE SCALE GENOMIC DNA]</scope>
    <source>
        <strain evidence="12 13">DSM 2059</strain>
    </source>
</reference>
<feature type="binding site" description="in other chain" evidence="10">
    <location>
        <begin position="186"/>
        <end position="188"/>
    </location>
    <ligand>
        <name>substrate</name>
        <note>ligand shared between dimeric partners</note>
    </ligand>
</feature>
<dbReference type="GO" id="GO:0030388">
    <property type="term" value="P:fructose 1,6-bisphosphate metabolic process"/>
    <property type="evidence" value="ECO:0007669"/>
    <property type="project" value="TreeGrafter"/>
</dbReference>
<comment type="cofactor">
    <cofactor evidence="1 10">
        <name>Mg(2+)</name>
        <dbReference type="ChEBI" id="CHEBI:18420"/>
    </cofactor>
</comment>
<dbReference type="Gene3D" id="3.40.50.460">
    <property type="entry name" value="Phosphofructokinase domain"/>
    <property type="match status" value="1"/>
</dbReference>
<dbReference type="GO" id="GO:0070095">
    <property type="term" value="F:fructose-6-phosphate binding"/>
    <property type="evidence" value="ECO:0007669"/>
    <property type="project" value="TreeGrafter"/>
</dbReference>
<evidence type="ECO:0000256" key="8">
    <source>
        <dbReference type="ARBA" id="ARBA00022842"/>
    </source>
</evidence>
<feature type="binding site" evidence="10">
    <location>
        <position position="283"/>
    </location>
    <ligand>
        <name>substrate</name>
        <note>ligand shared between dimeric partners</note>
    </ligand>
</feature>
<dbReference type="PANTHER" id="PTHR13697">
    <property type="entry name" value="PHOSPHOFRUCTOKINASE"/>
    <property type="match status" value="1"/>
</dbReference>
<dbReference type="EMBL" id="ATHJ01000105">
    <property type="protein sequence ID" value="EPR35980.1"/>
    <property type="molecule type" value="Genomic_DNA"/>
</dbReference>
<dbReference type="GO" id="GO:0005945">
    <property type="term" value="C:6-phosphofructokinase complex"/>
    <property type="evidence" value="ECO:0007669"/>
    <property type="project" value="TreeGrafter"/>
</dbReference>
<dbReference type="SUPFAM" id="SSF53784">
    <property type="entry name" value="Phosphofructokinase"/>
    <property type="match status" value="1"/>
</dbReference>
<dbReference type="Pfam" id="PF00365">
    <property type="entry name" value="PFK"/>
    <property type="match status" value="1"/>
</dbReference>
<dbReference type="PATRIC" id="fig|1121405.3.peg.3409"/>
<feature type="binding site" description="in other chain" evidence="10">
    <location>
        <position position="239"/>
    </location>
    <ligand>
        <name>substrate</name>
        <note>ligand shared between dimeric partners</note>
    </ligand>
</feature>
<feature type="site" description="Important for substrate specificity; cannot use PPi as phosphoryl donor" evidence="10">
    <location>
        <position position="120"/>
    </location>
</feature>
<dbReference type="InterPro" id="IPR035966">
    <property type="entry name" value="PKF_sf"/>
</dbReference>
<proteinExistence type="inferred from homology"/>
<evidence type="ECO:0000313" key="12">
    <source>
        <dbReference type="EMBL" id="EPR35980.1"/>
    </source>
</evidence>
<name>S7TH90_DESML</name>
<keyword evidence="9 10" id="KW-0324">Glycolysis</keyword>
<dbReference type="Gene3D" id="3.40.50.450">
    <property type="match status" value="1"/>
</dbReference>
<keyword evidence="8 10" id="KW-0460">Magnesium</keyword>
<keyword evidence="13" id="KW-1185">Reference proteome</keyword>
<dbReference type="GO" id="GO:0006002">
    <property type="term" value="P:fructose 6-phosphate metabolic process"/>
    <property type="evidence" value="ECO:0007669"/>
    <property type="project" value="InterPro"/>
</dbReference>
<evidence type="ECO:0000313" key="13">
    <source>
        <dbReference type="Proteomes" id="UP000014977"/>
    </source>
</evidence>
<keyword evidence="7 10" id="KW-0418">Kinase</keyword>
<dbReference type="RefSeq" id="WP_020877796.1">
    <property type="nucleotide sequence ID" value="NZ_ATHJ01000105.1"/>
</dbReference>
<dbReference type="GO" id="GO:0003872">
    <property type="term" value="F:6-phosphofructokinase activity"/>
    <property type="evidence" value="ECO:0007669"/>
    <property type="project" value="UniProtKB-UniRule"/>
</dbReference>
<comment type="catalytic activity">
    <reaction evidence="10">
        <text>beta-D-fructose 6-phosphate + ATP = beta-D-fructose 1,6-bisphosphate + ADP + H(+)</text>
        <dbReference type="Rhea" id="RHEA:16109"/>
        <dbReference type="ChEBI" id="CHEBI:15378"/>
        <dbReference type="ChEBI" id="CHEBI:30616"/>
        <dbReference type="ChEBI" id="CHEBI:32966"/>
        <dbReference type="ChEBI" id="CHEBI:57634"/>
        <dbReference type="ChEBI" id="CHEBI:456216"/>
        <dbReference type="EC" id="2.7.1.11"/>
    </reaction>
</comment>
<feature type="active site" description="Proton acceptor" evidence="10">
    <location>
        <position position="144"/>
    </location>
</feature>
<comment type="caution">
    <text evidence="10">Lacks conserved residue(s) required for the propagation of feature annotation.</text>
</comment>
<evidence type="ECO:0000256" key="5">
    <source>
        <dbReference type="ARBA" id="ARBA00022679"/>
    </source>
</evidence>
<feature type="binding site" evidence="10">
    <location>
        <begin position="118"/>
        <end position="121"/>
    </location>
    <ligand>
        <name>ATP</name>
        <dbReference type="ChEBI" id="CHEBI:30616"/>
    </ligand>
</feature>
<evidence type="ECO:0000256" key="3">
    <source>
        <dbReference type="ARBA" id="ARBA00004679"/>
    </source>
</evidence>
<evidence type="ECO:0000259" key="11">
    <source>
        <dbReference type="Pfam" id="PF00365"/>
    </source>
</evidence>
<keyword evidence="4 10" id="KW-0963">Cytoplasm</keyword>
<dbReference type="GO" id="GO:0042802">
    <property type="term" value="F:identical protein binding"/>
    <property type="evidence" value="ECO:0007669"/>
    <property type="project" value="TreeGrafter"/>
</dbReference>
<feature type="binding site" description="in other chain" evidence="10">
    <location>
        <begin position="289"/>
        <end position="292"/>
    </location>
    <ligand>
        <name>substrate</name>
        <note>ligand shared between dimeric partners</note>
    </ligand>
</feature>
<feature type="binding site" description="in other chain" evidence="10">
    <location>
        <begin position="142"/>
        <end position="144"/>
    </location>
    <ligand>
        <name>substrate</name>
        <note>ligand shared between dimeric partners</note>
    </ligand>
</feature>
<dbReference type="InterPro" id="IPR012003">
    <property type="entry name" value="ATP_PFK_prok-type"/>
</dbReference>
<comment type="similarity">
    <text evidence="10">Belongs to the phosphofructokinase type A (PFKA) family. Mixed-substrate PFK group III subfamily.</text>
</comment>
<dbReference type="GO" id="GO:0047334">
    <property type="term" value="F:diphosphate-fructose-6-phosphate 1-phosphotransferase activity"/>
    <property type="evidence" value="ECO:0007669"/>
    <property type="project" value="InterPro"/>
</dbReference>
<dbReference type="EC" id="2.7.1.11" evidence="10"/>
<dbReference type="InterPro" id="IPR000023">
    <property type="entry name" value="Phosphofructokinase_dom"/>
</dbReference>
<evidence type="ECO:0000256" key="10">
    <source>
        <dbReference type="HAMAP-Rule" id="MF_01976"/>
    </source>
</evidence>
<comment type="pathway">
    <text evidence="3 10">Carbohydrate degradation; glycolysis; D-glyceraldehyde 3-phosphate and glycerone phosphate from D-glucose: step 3/4.</text>
</comment>
<dbReference type="HAMAP" id="MF_01976">
    <property type="entry name" value="Phosphofructokinase_III"/>
    <property type="match status" value="1"/>
</dbReference>
<evidence type="ECO:0000256" key="9">
    <source>
        <dbReference type="ARBA" id="ARBA00023152"/>
    </source>
</evidence>
<dbReference type="PANTHER" id="PTHR13697:SF52">
    <property type="entry name" value="ATP-DEPENDENT 6-PHOSPHOFRUCTOKINASE 3"/>
    <property type="match status" value="1"/>
</dbReference>
<gene>
    <name evidence="10" type="primary">pfkA</name>
    <name evidence="12" type="ORF">dsmv_0685</name>
</gene>
<dbReference type="AlphaFoldDB" id="S7TH90"/>
<keyword evidence="5 10" id="KW-0808">Transferase</keyword>
<protein>
    <recommendedName>
        <fullName evidence="10">ATP-dependent 6-phosphofructokinase</fullName>
        <shortName evidence="10">ATP-PFK</shortName>
        <shortName evidence="10">Phosphofructokinase</shortName>
        <ecNumber evidence="10">2.7.1.11</ecNumber>
    </recommendedName>
    <alternativeName>
        <fullName evidence="10">Phosphohexokinase</fullName>
    </alternativeName>
</protein>
<comment type="subunit">
    <text evidence="10">Homodimer or homotetramer.</text>
</comment>
<keyword evidence="6 10" id="KW-0479">Metal-binding</keyword>
<dbReference type="PRINTS" id="PR00476">
    <property type="entry name" value="PHFRCTKINASE"/>
</dbReference>
<comment type="function">
    <text evidence="10">Catalyzes the phosphorylation of D-fructose 6-phosphate to fructose 1,6-bisphosphate by ATP, the first committing step of glycolysis.</text>
</comment>
<dbReference type="GO" id="GO:0005524">
    <property type="term" value="F:ATP binding"/>
    <property type="evidence" value="ECO:0007669"/>
    <property type="project" value="UniProtKB-KW"/>
</dbReference>
<dbReference type="eggNOG" id="COG0205">
    <property type="taxonomic scope" value="Bacteria"/>
</dbReference>
<comment type="caution">
    <text evidence="12">The sequence shown here is derived from an EMBL/GenBank/DDBJ whole genome shotgun (WGS) entry which is preliminary data.</text>
</comment>
<dbReference type="PIRSF" id="PIRSF000532">
    <property type="entry name" value="ATP_PFK_prok"/>
    <property type="match status" value="1"/>
</dbReference>
<evidence type="ECO:0000256" key="6">
    <source>
        <dbReference type="ARBA" id="ARBA00022723"/>
    </source>
</evidence>
<feature type="binding site" evidence="10">
    <location>
        <position position="119"/>
    </location>
    <ligand>
        <name>Mg(2+)</name>
        <dbReference type="ChEBI" id="CHEBI:18420"/>
        <note>catalytic</note>
    </ligand>
</feature>
<keyword evidence="10" id="KW-0067">ATP-binding</keyword>
<dbReference type="UniPathway" id="UPA00109">
    <property type="reaction ID" value="UER00182"/>
</dbReference>
<evidence type="ECO:0000256" key="2">
    <source>
        <dbReference type="ARBA" id="ARBA00004496"/>
    </source>
</evidence>
<dbReference type="GO" id="GO:0046872">
    <property type="term" value="F:metal ion binding"/>
    <property type="evidence" value="ECO:0007669"/>
    <property type="project" value="UniProtKB-KW"/>
</dbReference>
<dbReference type="InterPro" id="IPR022953">
    <property type="entry name" value="ATP_PFK"/>
</dbReference>
<evidence type="ECO:0000256" key="4">
    <source>
        <dbReference type="ARBA" id="ARBA00022490"/>
    </source>
</evidence>
<comment type="subcellular location">
    <subcellularLocation>
        <location evidence="2 10">Cytoplasm</location>
    </subcellularLocation>
</comment>
<dbReference type="Proteomes" id="UP000014977">
    <property type="component" value="Unassembled WGS sequence"/>
</dbReference>
<dbReference type="GO" id="GO:0016208">
    <property type="term" value="F:AMP binding"/>
    <property type="evidence" value="ECO:0007669"/>
    <property type="project" value="TreeGrafter"/>
</dbReference>
<sequence length="366" mass="39587">MTNIKRIGILTGGGDCPGLNAVIRAVVRCAVGRYHIECLGVLDSFDGLIEGPAIIPLSWHRTKGLLFQGGTILGSTNRGDPFAYKVRVGEQIVEEDRSEAVMANVEKLELDGLIIIGGDGTMAIANKFWQRKRLKLVGVPKTIDNDIWGTDETFGFHSAVEIATDAIDRLQTTATSHHRVMILETMGRNAGWIALHAGLASGADVILIPEIPFSLGAVVAKIMERSSRGSRSTIICVSEGAAPIGGKQVTRELVPDSAEPVRLGGIAERLCRELKGRIQTECRYTVLGHIQRGGIPTGYDRILCTRMGTAAVHAFVEGQFGKMVALRKNEIEMIPITEIAGKNRFVDTGNDLIRAARDTGVYFGDE</sequence>
<evidence type="ECO:0000256" key="1">
    <source>
        <dbReference type="ARBA" id="ARBA00001946"/>
    </source>
</evidence>
<keyword evidence="10" id="KW-0547">Nucleotide-binding</keyword>
<dbReference type="GO" id="GO:0048029">
    <property type="term" value="F:monosaccharide binding"/>
    <property type="evidence" value="ECO:0007669"/>
    <property type="project" value="TreeGrafter"/>
</dbReference>
<dbReference type="GO" id="GO:0061621">
    <property type="term" value="P:canonical glycolysis"/>
    <property type="evidence" value="ECO:0007669"/>
    <property type="project" value="TreeGrafter"/>
</dbReference>
<dbReference type="InterPro" id="IPR012829">
    <property type="entry name" value="Phosphofructokinase_III"/>
</dbReference>
<dbReference type="FunFam" id="3.40.50.460:FF:000002">
    <property type="entry name" value="ATP-dependent 6-phosphofructokinase"/>
    <property type="match status" value="1"/>
</dbReference>
<evidence type="ECO:0000256" key="7">
    <source>
        <dbReference type="ARBA" id="ARBA00022777"/>
    </source>
</evidence>
<dbReference type="NCBIfam" id="NF002872">
    <property type="entry name" value="PRK03202.1"/>
    <property type="match status" value="1"/>
</dbReference>